<dbReference type="OrthoDB" id="73401at2759"/>
<proteinExistence type="predicted"/>
<evidence type="ECO:0000313" key="1">
    <source>
        <dbReference type="EMBL" id="CAB0015432.1"/>
    </source>
</evidence>
<keyword evidence="2" id="KW-1185">Reference proteome</keyword>
<dbReference type="EMBL" id="CADCXU010029094">
    <property type="protein sequence ID" value="CAB0015432.1"/>
    <property type="molecule type" value="Genomic_DNA"/>
</dbReference>
<feature type="non-terminal residue" evidence="1">
    <location>
        <position position="166"/>
    </location>
</feature>
<evidence type="ECO:0000313" key="2">
    <source>
        <dbReference type="Proteomes" id="UP000479000"/>
    </source>
</evidence>
<organism evidence="1 2">
    <name type="scientific">Nesidiocoris tenuis</name>
    <dbReference type="NCBI Taxonomy" id="355587"/>
    <lineage>
        <taxon>Eukaryota</taxon>
        <taxon>Metazoa</taxon>
        <taxon>Ecdysozoa</taxon>
        <taxon>Arthropoda</taxon>
        <taxon>Hexapoda</taxon>
        <taxon>Insecta</taxon>
        <taxon>Pterygota</taxon>
        <taxon>Neoptera</taxon>
        <taxon>Paraneoptera</taxon>
        <taxon>Hemiptera</taxon>
        <taxon>Heteroptera</taxon>
        <taxon>Panheteroptera</taxon>
        <taxon>Cimicomorpha</taxon>
        <taxon>Miridae</taxon>
        <taxon>Dicyphina</taxon>
        <taxon>Nesidiocoris</taxon>
    </lineage>
</organism>
<dbReference type="Proteomes" id="UP000479000">
    <property type="component" value="Unassembled WGS sequence"/>
</dbReference>
<gene>
    <name evidence="1" type="ORF">NTEN_LOCUS19772</name>
</gene>
<protein>
    <submittedName>
        <fullName evidence="1">Uncharacterized protein</fullName>
    </submittedName>
</protein>
<accession>A0A6H5HHP5</accession>
<reference evidence="1 2" key="1">
    <citation type="submission" date="2020-02" db="EMBL/GenBank/DDBJ databases">
        <authorList>
            <person name="Ferguson B K."/>
        </authorList>
    </citation>
    <scope>NUCLEOTIDE SEQUENCE [LARGE SCALE GENOMIC DNA]</scope>
</reference>
<dbReference type="AlphaFoldDB" id="A0A6H5HHP5"/>
<name>A0A6H5HHP5_9HEMI</name>
<sequence length="166" mass="18830">MAINKKFFPPGLQVLANSSDSSIFDSDLQDTTHFYVNLHEIMSTLDRPSDVAWTAVNILHKACKNPTARRNLSEVYHFMPILTRLLSSDPSPDKEVILLQLMEVIKLLIILKEYTIGLPVPDEGTFFKSVVSTLQQAISTGNSCLMRQTVSFYKHLIRKRGFEKCI</sequence>